<dbReference type="AlphaFoldDB" id="A0A0B5QFW4"/>
<feature type="transmembrane region" description="Helical" evidence="8">
    <location>
        <begin position="55"/>
        <end position="78"/>
    </location>
</feature>
<dbReference type="OrthoDB" id="9787841at2"/>
<proteinExistence type="inferred from homology"/>
<organism evidence="10 11">
    <name type="scientific">Clostridium beijerinckii</name>
    <name type="common">Clostridium MP</name>
    <dbReference type="NCBI Taxonomy" id="1520"/>
    <lineage>
        <taxon>Bacteria</taxon>
        <taxon>Bacillati</taxon>
        <taxon>Bacillota</taxon>
        <taxon>Clostridia</taxon>
        <taxon>Eubacteriales</taxon>
        <taxon>Clostridiaceae</taxon>
        <taxon>Clostridium</taxon>
    </lineage>
</organism>
<keyword evidence="5" id="KW-0029">Amino-acid transport</keyword>
<feature type="transmembrane region" description="Helical" evidence="8">
    <location>
        <begin position="23"/>
        <end position="43"/>
    </location>
</feature>
<comment type="subcellular location">
    <subcellularLocation>
        <location evidence="1 8">Cell membrane</location>
        <topology evidence="1 8">Multi-pass membrane protein</topology>
    </subcellularLocation>
</comment>
<dbReference type="InterPro" id="IPR035906">
    <property type="entry name" value="MetI-like_sf"/>
</dbReference>
<keyword evidence="2 8" id="KW-0813">Transport</keyword>
<evidence type="ECO:0000256" key="6">
    <source>
        <dbReference type="ARBA" id="ARBA00022989"/>
    </source>
</evidence>
<keyword evidence="3" id="KW-1003">Cell membrane</keyword>
<dbReference type="GO" id="GO:0043190">
    <property type="term" value="C:ATP-binding cassette (ABC) transporter complex"/>
    <property type="evidence" value="ECO:0007669"/>
    <property type="project" value="InterPro"/>
</dbReference>
<evidence type="ECO:0000259" key="9">
    <source>
        <dbReference type="PROSITE" id="PS50928"/>
    </source>
</evidence>
<dbReference type="InterPro" id="IPR010065">
    <property type="entry name" value="AA_ABC_transptr_permease_3TM"/>
</dbReference>
<evidence type="ECO:0000256" key="7">
    <source>
        <dbReference type="ARBA" id="ARBA00023136"/>
    </source>
</evidence>
<dbReference type="KEGG" id="cbei:LF65_03307"/>
<gene>
    <name evidence="10" type="ORF">LF65_03307</name>
</gene>
<dbReference type="InterPro" id="IPR000515">
    <property type="entry name" value="MetI-like"/>
</dbReference>
<evidence type="ECO:0000256" key="3">
    <source>
        <dbReference type="ARBA" id="ARBA00022475"/>
    </source>
</evidence>
<evidence type="ECO:0000313" key="11">
    <source>
        <dbReference type="Proteomes" id="UP000031866"/>
    </source>
</evidence>
<dbReference type="NCBIfam" id="TIGR01726">
    <property type="entry name" value="HEQRo_perm_3TM"/>
    <property type="match status" value="1"/>
</dbReference>
<accession>A0A0B5QFW4</accession>
<feature type="transmembrane region" description="Helical" evidence="8">
    <location>
        <begin position="84"/>
        <end position="101"/>
    </location>
</feature>
<name>A0A0B5QFW4_CLOBE</name>
<sequence length="233" mass="25754">MNFDVNFALENFWQAVAGIPNTLLVTFVAFIIGFPIAFFIAQVRIKNLPVLSQIAGIYISFVRGTPVVVQIFLVYNIALAYHFNPLYAAFFVFAVNCSATYSEMWKSSLSSVGKGQLEAAHSSGLTTFQAYIHIIIPQSLSVAFPSLCSSTLTMLKNTSLVFIMSVQDITAKAKIAAGLQYKYIEGYLDIFIVYLIVCIILQGIFNVLEKKLSAHKLIDEKKKNKLLGKGLTA</sequence>
<evidence type="ECO:0000256" key="1">
    <source>
        <dbReference type="ARBA" id="ARBA00004651"/>
    </source>
</evidence>
<feature type="transmembrane region" description="Helical" evidence="8">
    <location>
        <begin position="187"/>
        <end position="208"/>
    </location>
</feature>
<dbReference type="Gene3D" id="1.10.3720.10">
    <property type="entry name" value="MetI-like"/>
    <property type="match status" value="1"/>
</dbReference>
<evidence type="ECO:0000256" key="8">
    <source>
        <dbReference type="RuleBase" id="RU363032"/>
    </source>
</evidence>
<dbReference type="Proteomes" id="UP000031866">
    <property type="component" value="Chromosome"/>
</dbReference>
<evidence type="ECO:0000313" key="10">
    <source>
        <dbReference type="EMBL" id="AJG99870.1"/>
    </source>
</evidence>
<feature type="domain" description="ABC transmembrane type-1" evidence="9">
    <location>
        <begin position="19"/>
        <end position="205"/>
    </location>
</feature>
<dbReference type="PROSITE" id="PS50928">
    <property type="entry name" value="ABC_TM1"/>
    <property type="match status" value="1"/>
</dbReference>
<evidence type="ECO:0000256" key="5">
    <source>
        <dbReference type="ARBA" id="ARBA00022970"/>
    </source>
</evidence>
<evidence type="ECO:0000256" key="2">
    <source>
        <dbReference type="ARBA" id="ARBA00022448"/>
    </source>
</evidence>
<dbReference type="EMBL" id="CP010086">
    <property type="protein sequence ID" value="AJG99870.1"/>
    <property type="molecule type" value="Genomic_DNA"/>
</dbReference>
<dbReference type="STRING" id="1520.LF65_03307"/>
<dbReference type="SUPFAM" id="SSF161098">
    <property type="entry name" value="MetI-like"/>
    <property type="match status" value="1"/>
</dbReference>
<keyword evidence="4 8" id="KW-0812">Transmembrane</keyword>
<protein>
    <recommendedName>
        <fullName evidence="9">ABC transmembrane type-1 domain-containing protein</fullName>
    </recommendedName>
</protein>
<dbReference type="RefSeq" id="WP_052482862.1">
    <property type="nucleotide sequence ID" value="NZ_CP010086.2"/>
</dbReference>
<dbReference type="InterPro" id="IPR043429">
    <property type="entry name" value="ArtM/GltK/GlnP/TcyL/YhdX-like"/>
</dbReference>
<keyword evidence="6 8" id="KW-1133">Transmembrane helix</keyword>
<dbReference type="PANTHER" id="PTHR30614">
    <property type="entry name" value="MEMBRANE COMPONENT OF AMINO ACID ABC TRANSPORTER"/>
    <property type="match status" value="1"/>
</dbReference>
<dbReference type="CDD" id="cd06261">
    <property type="entry name" value="TM_PBP2"/>
    <property type="match status" value="1"/>
</dbReference>
<dbReference type="GO" id="GO:0006865">
    <property type="term" value="P:amino acid transport"/>
    <property type="evidence" value="ECO:0007669"/>
    <property type="project" value="UniProtKB-KW"/>
</dbReference>
<reference evidence="11" key="1">
    <citation type="submission" date="2014-12" db="EMBL/GenBank/DDBJ databases">
        <title>Genome sequence of Clostridium beijerinckii strain 59B.</title>
        <authorList>
            <person name="Little G.T."/>
            <person name="Minton N.P."/>
        </authorList>
    </citation>
    <scope>NUCLEOTIDE SEQUENCE [LARGE SCALE GENOMIC DNA]</scope>
    <source>
        <strain evidence="11">59B</strain>
    </source>
</reference>
<dbReference type="GO" id="GO:0022857">
    <property type="term" value="F:transmembrane transporter activity"/>
    <property type="evidence" value="ECO:0007669"/>
    <property type="project" value="InterPro"/>
</dbReference>
<evidence type="ECO:0000256" key="4">
    <source>
        <dbReference type="ARBA" id="ARBA00022692"/>
    </source>
</evidence>
<dbReference type="Pfam" id="PF00528">
    <property type="entry name" value="BPD_transp_1"/>
    <property type="match status" value="1"/>
</dbReference>
<keyword evidence="7 8" id="KW-0472">Membrane</keyword>
<comment type="similarity">
    <text evidence="8">Belongs to the binding-protein-dependent transport system permease family.</text>
</comment>
<dbReference type="PANTHER" id="PTHR30614:SF0">
    <property type="entry name" value="L-CYSTINE TRANSPORT SYSTEM PERMEASE PROTEIN TCYL"/>
    <property type="match status" value="1"/>
</dbReference>